<organism evidence="3 4">
    <name type="scientific">Halobacteroides halobius (strain ATCC 35273 / DSM 5150 / MD-1)</name>
    <dbReference type="NCBI Taxonomy" id="748449"/>
    <lineage>
        <taxon>Bacteria</taxon>
        <taxon>Bacillati</taxon>
        <taxon>Bacillota</taxon>
        <taxon>Clostridia</taxon>
        <taxon>Halanaerobiales</taxon>
        <taxon>Halobacteroidaceae</taxon>
        <taxon>Halobacteroides</taxon>
    </lineage>
</organism>
<dbReference type="InterPro" id="IPR043168">
    <property type="entry name" value="DegV_C"/>
</dbReference>
<evidence type="ECO:0000256" key="1">
    <source>
        <dbReference type="ARBA" id="ARBA00003238"/>
    </source>
</evidence>
<dbReference type="GO" id="GO:0008289">
    <property type="term" value="F:lipid binding"/>
    <property type="evidence" value="ECO:0007669"/>
    <property type="project" value="UniProtKB-KW"/>
</dbReference>
<evidence type="ECO:0000313" key="4">
    <source>
        <dbReference type="Proteomes" id="UP000010880"/>
    </source>
</evidence>
<dbReference type="EMBL" id="CP003359">
    <property type="protein sequence ID" value="AGB41330.1"/>
    <property type="molecule type" value="Genomic_DNA"/>
</dbReference>
<dbReference type="InterPro" id="IPR050270">
    <property type="entry name" value="DegV_domain_contain"/>
</dbReference>
<dbReference type="Gene3D" id="3.40.50.10170">
    <property type="match status" value="1"/>
</dbReference>
<dbReference type="NCBIfam" id="TIGR00762">
    <property type="entry name" value="DegV"/>
    <property type="match status" value="1"/>
</dbReference>
<gene>
    <name evidence="3" type="ordered locus">Halha_1385</name>
</gene>
<proteinExistence type="predicted"/>
<dbReference type="HOGENOM" id="CLU_048251_4_3_9"/>
<dbReference type="SUPFAM" id="SSF82549">
    <property type="entry name" value="DAK1/DegV-like"/>
    <property type="match status" value="1"/>
</dbReference>
<dbReference type="RefSeq" id="WP_015327052.1">
    <property type="nucleotide sequence ID" value="NC_019978.1"/>
</dbReference>
<dbReference type="STRING" id="748449.Halha_1385"/>
<dbReference type="Pfam" id="PF02645">
    <property type="entry name" value="DegV"/>
    <property type="match status" value="1"/>
</dbReference>
<name>L0K9Y7_HALHC</name>
<dbReference type="AlphaFoldDB" id="L0K9Y7"/>
<dbReference type="eggNOG" id="COG1307">
    <property type="taxonomic scope" value="Bacteria"/>
</dbReference>
<accession>L0K9Y7</accession>
<evidence type="ECO:0000313" key="3">
    <source>
        <dbReference type="EMBL" id="AGB41330.1"/>
    </source>
</evidence>
<dbReference type="OrthoDB" id="9781230at2"/>
<protein>
    <submittedName>
        <fullName evidence="3">EDD domain protein, DegV family</fullName>
    </submittedName>
</protein>
<evidence type="ECO:0000256" key="2">
    <source>
        <dbReference type="ARBA" id="ARBA00023121"/>
    </source>
</evidence>
<dbReference type="PATRIC" id="fig|748449.3.peg.1340"/>
<dbReference type="PROSITE" id="PS51482">
    <property type="entry name" value="DEGV"/>
    <property type="match status" value="1"/>
</dbReference>
<keyword evidence="4" id="KW-1185">Reference proteome</keyword>
<sequence>MKNKIAILTDSTCDLPQKLLDNLPVSILPLKIIYSDKEYQDRIEIKPQTVYDNFSTEIPTTSMPSPTDAQEKLLKLKEKGYTHIIAIHISSGLSGTYNMVQMVSQQLKDLTIEVIDSQSLSIGLGSIVLYTANLIKQDLSWQQIINKTNNKVDNTEIFFVLKTLKYLRKGGRIGKVKGAIGDLLNIKPIISINQEGKYYTYKKARGRKRSINQLYKITRKKIKEGVSKVNVMHGNALPEAKKLLNRFKKLNNVNKTFLGQISPVMVVHTGPGLIGVVVEKSNRYN</sequence>
<reference evidence="4" key="1">
    <citation type="submission" date="2012-02" db="EMBL/GenBank/DDBJ databases">
        <title>The complete genome of Halobacteroides halobius DSM 5150.</title>
        <authorList>
            <person name="Lucas S."/>
            <person name="Copeland A."/>
            <person name="Lapidus A."/>
            <person name="Glavina del Rio T."/>
            <person name="Dalin E."/>
            <person name="Tice H."/>
            <person name="Bruce D."/>
            <person name="Goodwin L."/>
            <person name="Pitluck S."/>
            <person name="Peters L."/>
            <person name="Mikhailova N."/>
            <person name="Gu W."/>
            <person name="Kyrpides N."/>
            <person name="Mavromatis K."/>
            <person name="Ivanova N."/>
            <person name="Brettin T."/>
            <person name="Detter J.C."/>
            <person name="Han C."/>
            <person name="Larimer F."/>
            <person name="Land M."/>
            <person name="Hauser L."/>
            <person name="Markowitz V."/>
            <person name="Cheng J.-F."/>
            <person name="Hugenholtz P."/>
            <person name="Woyke T."/>
            <person name="Wu D."/>
            <person name="Tindall B."/>
            <person name="Pomrenke H."/>
            <person name="Brambilla E."/>
            <person name="Klenk H.-P."/>
            <person name="Eisen J.A."/>
        </authorList>
    </citation>
    <scope>NUCLEOTIDE SEQUENCE [LARGE SCALE GENOMIC DNA]</scope>
    <source>
        <strain evidence="4">ATCC 35273 / DSM 5150 / MD-1</strain>
    </source>
</reference>
<dbReference type="Proteomes" id="UP000010880">
    <property type="component" value="Chromosome"/>
</dbReference>
<dbReference type="PANTHER" id="PTHR33434:SF3">
    <property type="entry name" value="DEGV DOMAIN-CONTAINING PROTEIN YITS"/>
    <property type="match status" value="1"/>
</dbReference>
<dbReference type="Gene3D" id="3.30.1180.10">
    <property type="match status" value="1"/>
</dbReference>
<keyword evidence="2" id="KW-0446">Lipid-binding</keyword>
<dbReference type="InterPro" id="IPR003797">
    <property type="entry name" value="DegV"/>
</dbReference>
<comment type="function">
    <text evidence="1">May bind long-chain fatty acids, such as palmitate, and may play a role in lipid transport or fatty acid metabolism.</text>
</comment>
<dbReference type="PANTHER" id="PTHR33434">
    <property type="entry name" value="DEGV DOMAIN-CONTAINING PROTEIN DR_1986-RELATED"/>
    <property type="match status" value="1"/>
</dbReference>
<dbReference type="KEGG" id="hhl:Halha_1385"/>